<dbReference type="InterPro" id="IPR003676">
    <property type="entry name" value="SAUR_fam"/>
</dbReference>
<protein>
    <recommendedName>
        <fullName evidence="4">Small auxin up regulated protein</fullName>
    </recommendedName>
</protein>
<reference evidence="2 3" key="1">
    <citation type="submission" date="2021-08" db="EMBL/GenBank/DDBJ databases">
        <title>WGS assembly of Ceratopteris richardii.</title>
        <authorList>
            <person name="Marchant D.B."/>
            <person name="Chen G."/>
            <person name="Jenkins J."/>
            <person name="Shu S."/>
            <person name="Leebens-Mack J."/>
            <person name="Grimwood J."/>
            <person name="Schmutz J."/>
            <person name="Soltis P."/>
            <person name="Soltis D."/>
            <person name="Chen Z.-H."/>
        </authorList>
    </citation>
    <scope>NUCLEOTIDE SEQUENCE [LARGE SCALE GENOMIC DNA]</scope>
    <source>
        <strain evidence="2">Whitten #5841</strain>
        <tissue evidence="2">Leaf</tissue>
    </source>
</reference>
<comment type="caution">
    <text evidence="2">The sequence shown here is derived from an EMBL/GenBank/DDBJ whole genome shotgun (WGS) entry which is preliminary data.</text>
</comment>
<dbReference type="OrthoDB" id="1934659at2759"/>
<dbReference type="PANTHER" id="PTHR31374:SF32">
    <property type="entry name" value="SAUR FAMILY PROTEIN"/>
    <property type="match status" value="1"/>
</dbReference>
<evidence type="ECO:0000256" key="1">
    <source>
        <dbReference type="ARBA" id="ARBA00006974"/>
    </source>
</evidence>
<dbReference type="AlphaFoldDB" id="A0A8T2S174"/>
<proteinExistence type="inferred from homology"/>
<gene>
    <name evidence="2" type="ORF">KP509_23G076600</name>
</gene>
<keyword evidence="3" id="KW-1185">Reference proteome</keyword>
<dbReference type="PANTHER" id="PTHR31374">
    <property type="entry name" value="AUXIN-INDUCED PROTEIN-LIKE-RELATED"/>
    <property type="match status" value="1"/>
</dbReference>
<dbReference type="Pfam" id="PF02519">
    <property type="entry name" value="Auxin_inducible"/>
    <property type="match status" value="1"/>
</dbReference>
<name>A0A8T2S174_CERRI</name>
<accession>A0A8T2S174</accession>
<sequence>METKQEKKTQKKRVPKGCVPVIVNNQHRLMIHVSCLQSPVVLSLLQATEEAKGRSATYDGALQLSCDADSFEGLLRLATCVS</sequence>
<dbReference type="GO" id="GO:0009733">
    <property type="term" value="P:response to auxin"/>
    <property type="evidence" value="ECO:0007669"/>
    <property type="project" value="InterPro"/>
</dbReference>
<evidence type="ECO:0000313" key="2">
    <source>
        <dbReference type="EMBL" id="KAH7302530.1"/>
    </source>
</evidence>
<evidence type="ECO:0008006" key="4">
    <source>
        <dbReference type="Google" id="ProtNLM"/>
    </source>
</evidence>
<evidence type="ECO:0000313" key="3">
    <source>
        <dbReference type="Proteomes" id="UP000825935"/>
    </source>
</evidence>
<organism evidence="2 3">
    <name type="scientific">Ceratopteris richardii</name>
    <name type="common">Triangle waterfern</name>
    <dbReference type="NCBI Taxonomy" id="49495"/>
    <lineage>
        <taxon>Eukaryota</taxon>
        <taxon>Viridiplantae</taxon>
        <taxon>Streptophyta</taxon>
        <taxon>Embryophyta</taxon>
        <taxon>Tracheophyta</taxon>
        <taxon>Polypodiopsida</taxon>
        <taxon>Polypodiidae</taxon>
        <taxon>Polypodiales</taxon>
        <taxon>Pteridineae</taxon>
        <taxon>Pteridaceae</taxon>
        <taxon>Parkerioideae</taxon>
        <taxon>Ceratopteris</taxon>
    </lineage>
</organism>
<dbReference type="Proteomes" id="UP000825935">
    <property type="component" value="Chromosome 23"/>
</dbReference>
<comment type="similarity">
    <text evidence="1">Belongs to the ARG7 family.</text>
</comment>
<dbReference type="EMBL" id="CM035428">
    <property type="protein sequence ID" value="KAH7302530.1"/>
    <property type="molecule type" value="Genomic_DNA"/>
</dbReference>